<name>X1JXZ4_9ZZZZ</name>
<dbReference type="AlphaFoldDB" id="X1JXZ4"/>
<comment type="caution">
    <text evidence="2">The sequence shown here is derived from an EMBL/GenBank/DDBJ whole genome shotgun (WGS) entry which is preliminary data.</text>
</comment>
<keyword evidence="1" id="KW-0812">Transmembrane</keyword>
<reference evidence="2" key="1">
    <citation type="journal article" date="2014" name="Front. Microbiol.">
        <title>High frequency of phylogenetically diverse reductive dehalogenase-homologous genes in deep subseafloor sedimentary metagenomes.</title>
        <authorList>
            <person name="Kawai M."/>
            <person name="Futagami T."/>
            <person name="Toyoda A."/>
            <person name="Takaki Y."/>
            <person name="Nishi S."/>
            <person name="Hori S."/>
            <person name="Arai W."/>
            <person name="Tsubouchi T."/>
            <person name="Morono Y."/>
            <person name="Uchiyama I."/>
            <person name="Ito T."/>
            <person name="Fujiyama A."/>
            <person name="Inagaki F."/>
            <person name="Takami H."/>
        </authorList>
    </citation>
    <scope>NUCLEOTIDE SEQUENCE</scope>
    <source>
        <strain evidence="2">Expedition CK06-06</strain>
    </source>
</reference>
<gene>
    <name evidence="2" type="ORF">S03H2_63607</name>
</gene>
<proteinExistence type="predicted"/>
<feature type="transmembrane region" description="Helical" evidence="1">
    <location>
        <begin position="128"/>
        <end position="152"/>
    </location>
</feature>
<keyword evidence="1" id="KW-0472">Membrane</keyword>
<feature type="transmembrane region" description="Helical" evidence="1">
    <location>
        <begin position="97"/>
        <end position="116"/>
    </location>
</feature>
<keyword evidence="1" id="KW-1133">Transmembrane helix</keyword>
<sequence>MKLLFYIGSIVLAATLALFFGAALLLADGFTDEVMVRKLTATLVLAIVLFAIGVASGGRLASTKGTALSVCAFSASIALSISMTVATLVHRGISLEAIFPILVVFALAYFAAAAGISRIRNYMAFTSIGFAAVYTVPVIEAGIIVTLTLIYLL</sequence>
<organism evidence="2">
    <name type="scientific">marine sediment metagenome</name>
    <dbReference type="NCBI Taxonomy" id="412755"/>
    <lineage>
        <taxon>unclassified sequences</taxon>
        <taxon>metagenomes</taxon>
        <taxon>ecological metagenomes</taxon>
    </lineage>
</organism>
<feature type="transmembrane region" description="Helical" evidence="1">
    <location>
        <begin position="39"/>
        <end position="61"/>
    </location>
</feature>
<feature type="transmembrane region" description="Helical" evidence="1">
    <location>
        <begin position="67"/>
        <end position="90"/>
    </location>
</feature>
<feature type="transmembrane region" description="Helical" evidence="1">
    <location>
        <begin position="6"/>
        <end position="27"/>
    </location>
</feature>
<dbReference type="EMBL" id="BARU01041233">
    <property type="protein sequence ID" value="GAH86270.1"/>
    <property type="molecule type" value="Genomic_DNA"/>
</dbReference>
<protein>
    <submittedName>
        <fullName evidence="2">Uncharacterized protein</fullName>
    </submittedName>
</protein>
<evidence type="ECO:0000313" key="2">
    <source>
        <dbReference type="EMBL" id="GAH86270.1"/>
    </source>
</evidence>
<evidence type="ECO:0000256" key="1">
    <source>
        <dbReference type="SAM" id="Phobius"/>
    </source>
</evidence>
<accession>X1JXZ4</accession>